<evidence type="ECO:0000256" key="2">
    <source>
        <dbReference type="ARBA" id="ARBA00022723"/>
    </source>
</evidence>
<dbReference type="EMBL" id="CP019288">
    <property type="protein sequence ID" value="QHI37639.1"/>
    <property type="molecule type" value="Genomic_DNA"/>
</dbReference>
<proteinExistence type="inferred from homology"/>
<dbReference type="InterPro" id="IPR017515">
    <property type="entry name" value="MeMalonyl-CoA_epimerase"/>
</dbReference>
<dbReference type="GO" id="GO:0046872">
    <property type="term" value="F:metal ion binding"/>
    <property type="evidence" value="ECO:0007669"/>
    <property type="project" value="UniProtKB-KW"/>
</dbReference>
<organism evidence="4 5">
    <name type="scientific">Kordia antarctica</name>
    <dbReference type="NCBI Taxonomy" id="1218801"/>
    <lineage>
        <taxon>Bacteria</taxon>
        <taxon>Pseudomonadati</taxon>
        <taxon>Bacteroidota</taxon>
        <taxon>Flavobacteriia</taxon>
        <taxon>Flavobacteriales</taxon>
        <taxon>Flavobacteriaceae</taxon>
        <taxon>Kordia</taxon>
    </lineage>
</organism>
<dbReference type="InterPro" id="IPR051785">
    <property type="entry name" value="MMCE/EMCE_epimerase"/>
</dbReference>
<sequence>MNKIEHIGIAVKDIDASNQLFAKLFNKEPYKMEEVASEGVKTSFFQLGESKIELLEATREDSPIAKFIAKKGEGVHHIAFDVTDIHAEVIRLKKEGFVVLNEIPKKGADNKLVVFLHPKSTNGTLIELCQEII</sequence>
<dbReference type="PROSITE" id="PS51819">
    <property type="entry name" value="VOC"/>
    <property type="match status" value="1"/>
</dbReference>
<dbReference type="InterPro" id="IPR029068">
    <property type="entry name" value="Glyas_Bleomycin-R_OHBP_Dase"/>
</dbReference>
<reference evidence="4 5" key="1">
    <citation type="journal article" date="2013" name="Int. J. Syst. Evol. Microbiol.">
        <title>Kordia antarctica sp. nov., isolated from Antarctic seawater.</title>
        <authorList>
            <person name="Baek K."/>
            <person name="Choi A."/>
            <person name="Kang I."/>
            <person name="Lee K."/>
            <person name="Cho J.C."/>
        </authorList>
    </citation>
    <scope>NUCLEOTIDE SEQUENCE [LARGE SCALE GENOMIC DNA]</scope>
    <source>
        <strain evidence="4 5">IMCC3317</strain>
    </source>
</reference>
<dbReference type="Proteomes" id="UP000464657">
    <property type="component" value="Chromosome"/>
</dbReference>
<dbReference type="PANTHER" id="PTHR43048:SF3">
    <property type="entry name" value="METHYLMALONYL-COA EPIMERASE, MITOCHONDRIAL"/>
    <property type="match status" value="1"/>
</dbReference>
<evidence type="ECO:0000313" key="5">
    <source>
        <dbReference type="Proteomes" id="UP000464657"/>
    </source>
</evidence>
<protein>
    <recommendedName>
        <fullName evidence="3">VOC domain-containing protein</fullName>
    </recommendedName>
</protein>
<dbReference type="GO" id="GO:0046491">
    <property type="term" value="P:L-methylmalonyl-CoA metabolic process"/>
    <property type="evidence" value="ECO:0007669"/>
    <property type="project" value="TreeGrafter"/>
</dbReference>
<keyword evidence="2" id="KW-0479">Metal-binding</keyword>
<comment type="similarity">
    <text evidence="1">Belongs to the methylmalonyl-CoA epimerase family.</text>
</comment>
<feature type="domain" description="VOC" evidence="3">
    <location>
        <begin position="3"/>
        <end position="131"/>
    </location>
</feature>
<evidence type="ECO:0000259" key="3">
    <source>
        <dbReference type="PROSITE" id="PS51819"/>
    </source>
</evidence>
<gene>
    <name evidence="4" type="ORF">IMCC3317_30190</name>
</gene>
<dbReference type="RefSeq" id="WP_160130248.1">
    <property type="nucleotide sequence ID" value="NZ_CP019288.1"/>
</dbReference>
<dbReference type="GO" id="GO:0004493">
    <property type="term" value="F:methylmalonyl-CoA epimerase activity"/>
    <property type="evidence" value="ECO:0007669"/>
    <property type="project" value="TreeGrafter"/>
</dbReference>
<dbReference type="Pfam" id="PF13669">
    <property type="entry name" value="Glyoxalase_4"/>
    <property type="match status" value="1"/>
</dbReference>
<dbReference type="KEGG" id="kan:IMCC3317_30190"/>
<keyword evidence="5" id="KW-1185">Reference proteome</keyword>
<dbReference type="NCBIfam" id="TIGR03081">
    <property type="entry name" value="metmalonyl_epim"/>
    <property type="match status" value="1"/>
</dbReference>
<dbReference type="AlphaFoldDB" id="A0A7L4ZMH0"/>
<name>A0A7L4ZMH0_9FLAO</name>
<dbReference type="InterPro" id="IPR037523">
    <property type="entry name" value="VOC_core"/>
</dbReference>
<dbReference type="CDD" id="cd07249">
    <property type="entry name" value="MMCE"/>
    <property type="match status" value="1"/>
</dbReference>
<dbReference type="SUPFAM" id="SSF54593">
    <property type="entry name" value="Glyoxalase/Bleomycin resistance protein/Dihydroxybiphenyl dioxygenase"/>
    <property type="match status" value="1"/>
</dbReference>
<evidence type="ECO:0000256" key="1">
    <source>
        <dbReference type="ARBA" id="ARBA00009308"/>
    </source>
</evidence>
<dbReference type="OrthoDB" id="9788468at2"/>
<dbReference type="PANTHER" id="PTHR43048">
    <property type="entry name" value="METHYLMALONYL-COA EPIMERASE"/>
    <property type="match status" value="1"/>
</dbReference>
<accession>A0A7L4ZMH0</accession>
<evidence type="ECO:0000313" key="4">
    <source>
        <dbReference type="EMBL" id="QHI37639.1"/>
    </source>
</evidence>
<dbReference type="Gene3D" id="3.10.180.10">
    <property type="entry name" value="2,3-Dihydroxybiphenyl 1,2-Dioxygenase, domain 1"/>
    <property type="match status" value="1"/>
</dbReference>